<evidence type="ECO:0000256" key="7">
    <source>
        <dbReference type="SAM" id="Phobius"/>
    </source>
</evidence>
<dbReference type="Proteomes" id="UP000000366">
    <property type="component" value="Chromosome"/>
</dbReference>
<evidence type="ECO:0000256" key="3">
    <source>
        <dbReference type="ARBA" id="ARBA00022475"/>
    </source>
</evidence>
<feature type="transmembrane region" description="Helical" evidence="7">
    <location>
        <begin position="358"/>
        <end position="375"/>
    </location>
</feature>
<reference evidence="8 9" key="1">
    <citation type="journal article" date="2007" name="J. Bacteriol.">
        <title>Whole-genome analysis of the methyl tert-butyl ether-degrading beta-proteobacterium Methylibium petroleiphilum PM1.</title>
        <authorList>
            <person name="Kane S.R."/>
            <person name="Chakicherla A.Y."/>
            <person name="Chain P.S.G."/>
            <person name="Schmidt R."/>
            <person name="Shin M.W."/>
            <person name="Legler T.C."/>
            <person name="Scow K.M."/>
            <person name="Larimer F.W."/>
            <person name="Lucas S.M."/>
            <person name="Richardson P.M."/>
            <person name="Hristova K.R."/>
        </authorList>
    </citation>
    <scope>NUCLEOTIDE SEQUENCE [LARGE SCALE GENOMIC DNA]</scope>
    <source>
        <strain evidence="9">ATCC BAA-1232 / LMG 22953 / PM1</strain>
    </source>
</reference>
<keyword evidence="6 7" id="KW-0472">Membrane</keyword>
<evidence type="ECO:0000313" key="9">
    <source>
        <dbReference type="Proteomes" id="UP000000366"/>
    </source>
</evidence>
<dbReference type="Gene3D" id="1.20.1250.20">
    <property type="entry name" value="MFS general substrate transporter like domains"/>
    <property type="match status" value="1"/>
</dbReference>
<evidence type="ECO:0000256" key="4">
    <source>
        <dbReference type="ARBA" id="ARBA00022692"/>
    </source>
</evidence>
<dbReference type="SUPFAM" id="SSF103473">
    <property type="entry name" value="MFS general substrate transporter"/>
    <property type="match status" value="1"/>
</dbReference>
<sequence>MPTGFHVLIAAQFVSGLADNALLIVTIARLDELGAPLWWAPLLKLGFTLAYVLLAPFVGALADARPKARVMFVSNGLKAGACALLVAGGDPLLAFTLAGIGAAAYSPAKYGLVTELLPPARLVAANGWIEVCTVGAILLGTALGGLLVSPSAQTAAPWLPPLAQALPTGGTQLLPALLTVLALFVLAGVLNLCIPDSGARYPRVAPGRLLRQFADDNGRLWRDPAGRVSLAVTTLFWGVGATLQFVVLRWAEHSLGLDLHEAAGLQIATALGLIAGAVAAGRWLSLPNATRVLPLGIAMGLLVPWMTVIEQPMAAAPLLAAVGACAGFFVVPMNALLQHRGHTLLSAGRSIAVQNFNENLGVLALLALYAALTAAGLPLALLIWGFGALVALATAAITALHRRHTSQGAHRAPLPNATPENA</sequence>
<dbReference type="PANTHER" id="PTHR43266:SF2">
    <property type="entry name" value="MAJOR FACILITATOR SUPERFAMILY (MFS) PROFILE DOMAIN-CONTAINING PROTEIN"/>
    <property type="match status" value="1"/>
</dbReference>
<name>A2SFS7_METPP</name>
<feature type="transmembrane region" description="Helical" evidence="7">
    <location>
        <begin position="292"/>
        <end position="309"/>
    </location>
</feature>
<feature type="transmembrane region" description="Helical" evidence="7">
    <location>
        <begin position="381"/>
        <end position="401"/>
    </location>
</feature>
<evidence type="ECO:0000256" key="1">
    <source>
        <dbReference type="ARBA" id="ARBA00004651"/>
    </source>
</evidence>
<feature type="transmembrane region" description="Helical" evidence="7">
    <location>
        <begin position="42"/>
        <end position="62"/>
    </location>
</feature>
<dbReference type="STRING" id="420662.Mpe_A1454"/>
<feature type="transmembrane region" description="Helical" evidence="7">
    <location>
        <begin position="263"/>
        <end position="285"/>
    </location>
</feature>
<keyword evidence="5 7" id="KW-1133">Transmembrane helix</keyword>
<proteinExistence type="predicted"/>
<dbReference type="AlphaFoldDB" id="A2SFS7"/>
<dbReference type="EMBL" id="CP000555">
    <property type="protein sequence ID" value="ABM94416.1"/>
    <property type="molecule type" value="Genomic_DNA"/>
</dbReference>
<feature type="transmembrane region" description="Helical" evidence="7">
    <location>
        <begin position="228"/>
        <end position="251"/>
    </location>
</feature>
<dbReference type="InterPro" id="IPR036259">
    <property type="entry name" value="MFS_trans_sf"/>
</dbReference>
<organism evidence="8 9">
    <name type="scientific">Methylibium petroleiphilum (strain ATCC BAA-1232 / LMG 22953 / PM1)</name>
    <dbReference type="NCBI Taxonomy" id="420662"/>
    <lineage>
        <taxon>Bacteria</taxon>
        <taxon>Pseudomonadati</taxon>
        <taxon>Pseudomonadota</taxon>
        <taxon>Betaproteobacteria</taxon>
        <taxon>Burkholderiales</taxon>
        <taxon>Sphaerotilaceae</taxon>
        <taxon>Methylibium</taxon>
    </lineage>
</organism>
<gene>
    <name evidence="8" type="ordered locus">Mpe_A1454</name>
</gene>
<dbReference type="RefSeq" id="WP_011829053.1">
    <property type="nucleotide sequence ID" value="NC_008825.1"/>
</dbReference>
<dbReference type="PANTHER" id="PTHR43266">
    <property type="entry name" value="MACROLIDE-EFFLUX PROTEIN"/>
    <property type="match status" value="1"/>
</dbReference>
<dbReference type="Pfam" id="PF07690">
    <property type="entry name" value="MFS_1"/>
    <property type="match status" value="1"/>
</dbReference>
<dbReference type="NCBIfam" id="NF008397">
    <property type="entry name" value="PRK11195.1"/>
    <property type="match status" value="1"/>
</dbReference>
<keyword evidence="3" id="KW-1003">Cell membrane</keyword>
<dbReference type="InterPro" id="IPR011701">
    <property type="entry name" value="MFS"/>
</dbReference>
<feature type="transmembrane region" description="Helical" evidence="7">
    <location>
        <begin position="315"/>
        <end position="337"/>
    </location>
</feature>
<evidence type="ECO:0000256" key="6">
    <source>
        <dbReference type="ARBA" id="ARBA00023136"/>
    </source>
</evidence>
<dbReference type="KEGG" id="mpt:Mpe_A1454"/>
<evidence type="ECO:0000313" key="8">
    <source>
        <dbReference type="EMBL" id="ABM94416.1"/>
    </source>
</evidence>
<dbReference type="GO" id="GO:0005886">
    <property type="term" value="C:plasma membrane"/>
    <property type="evidence" value="ECO:0007669"/>
    <property type="project" value="UniProtKB-SubCell"/>
</dbReference>
<comment type="subcellular location">
    <subcellularLocation>
        <location evidence="1">Cell membrane</location>
        <topology evidence="1">Multi-pass membrane protein</topology>
    </subcellularLocation>
</comment>
<dbReference type="HOGENOM" id="CLU_047399_0_0_4"/>
<accession>A2SFS7</accession>
<feature type="transmembrane region" description="Helical" evidence="7">
    <location>
        <begin position="172"/>
        <end position="194"/>
    </location>
</feature>
<keyword evidence="4 7" id="KW-0812">Transmembrane</keyword>
<protein>
    <submittedName>
        <fullName evidence="8">Putative membrane protein</fullName>
    </submittedName>
</protein>
<evidence type="ECO:0000256" key="5">
    <source>
        <dbReference type="ARBA" id="ARBA00022989"/>
    </source>
</evidence>
<keyword evidence="9" id="KW-1185">Reference proteome</keyword>
<keyword evidence="2" id="KW-0813">Transport</keyword>
<dbReference type="eggNOG" id="COG2814">
    <property type="taxonomic scope" value="Bacteria"/>
</dbReference>
<evidence type="ECO:0000256" key="2">
    <source>
        <dbReference type="ARBA" id="ARBA00022448"/>
    </source>
</evidence>
<dbReference type="GO" id="GO:0022857">
    <property type="term" value="F:transmembrane transporter activity"/>
    <property type="evidence" value="ECO:0007669"/>
    <property type="project" value="InterPro"/>
</dbReference>